<keyword evidence="1" id="KW-0249">Electron transport</keyword>
<dbReference type="Proteomes" id="UP000694845">
    <property type="component" value="Unplaced"/>
</dbReference>
<dbReference type="InterPro" id="IPR052565">
    <property type="entry name" value="Glutaredoxin-like_YDR286C"/>
</dbReference>
<reference evidence="4" key="1">
    <citation type="submission" date="2025-08" db="UniProtKB">
        <authorList>
            <consortium name="RefSeq"/>
        </authorList>
    </citation>
    <scope>IDENTIFICATION</scope>
</reference>
<dbReference type="PANTHER" id="PTHR33558:SF1">
    <property type="entry name" value="GLUTAREDOXIN-LIKE PROTEIN C5ORF63 HOMOLOG"/>
    <property type="match status" value="1"/>
</dbReference>
<feature type="chain" id="PRO_5034665677" description="Glutaredoxin-like protein" evidence="2">
    <location>
        <begin position="17"/>
        <end position="136"/>
    </location>
</feature>
<name>A0A8B7ZU10_ACAPL</name>
<dbReference type="PANTHER" id="PTHR33558">
    <property type="entry name" value="GLUTAREDOXIN-LIKE PROTEIN C5ORF63 HOMOLOG"/>
    <property type="match status" value="1"/>
</dbReference>
<evidence type="ECO:0000256" key="2">
    <source>
        <dbReference type="SAM" id="SignalP"/>
    </source>
</evidence>
<dbReference type="InterPro" id="IPR036249">
    <property type="entry name" value="Thioredoxin-like_sf"/>
</dbReference>
<dbReference type="SUPFAM" id="SSF52833">
    <property type="entry name" value="Thioredoxin-like"/>
    <property type="match status" value="1"/>
</dbReference>
<sequence length="136" mass="15684">MLFLAFALTLQINSMAVCVSPQKLAVLAPLVYQCANKYILVSCTAFSSHTKVPTLTLFTKDNCPLCDDAKGVLQKYTGRFALEEVYITEPENREYLARYRYDIPVFHFNGKFLMKHRVDEELFQRVLAEYEQNSID</sequence>
<evidence type="ECO:0000313" key="3">
    <source>
        <dbReference type="Proteomes" id="UP000694845"/>
    </source>
</evidence>
<dbReference type="AlphaFoldDB" id="A0A8B7ZU10"/>
<feature type="signal peptide" evidence="2">
    <location>
        <begin position="1"/>
        <end position="16"/>
    </location>
</feature>
<keyword evidence="3" id="KW-1185">Reference proteome</keyword>
<dbReference type="Pfam" id="PF05768">
    <property type="entry name" value="Glrx-like"/>
    <property type="match status" value="1"/>
</dbReference>
<dbReference type="Gene3D" id="3.40.30.10">
    <property type="entry name" value="Glutaredoxin"/>
    <property type="match status" value="1"/>
</dbReference>
<keyword evidence="1" id="KW-0813">Transport</keyword>
<proteinExistence type="inferred from homology"/>
<evidence type="ECO:0000256" key="1">
    <source>
        <dbReference type="RuleBase" id="RU363082"/>
    </source>
</evidence>
<gene>
    <name evidence="4" type="primary">LOC110988775</name>
</gene>
<evidence type="ECO:0000313" key="4">
    <source>
        <dbReference type="RefSeq" id="XP_022108290.1"/>
    </source>
</evidence>
<dbReference type="RefSeq" id="XP_022108290.1">
    <property type="nucleotide sequence ID" value="XM_022252598.1"/>
</dbReference>
<protein>
    <recommendedName>
        <fullName evidence="1">Glutaredoxin-like protein</fullName>
    </recommendedName>
</protein>
<dbReference type="InterPro" id="IPR008554">
    <property type="entry name" value="Glutaredoxin-like"/>
</dbReference>
<comment type="similarity">
    <text evidence="1">Belongs to the glutaredoxin family.</text>
</comment>
<accession>A0A8B7ZU10</accession>
<dbReference type="OrthoDB" id="429967at2759"/>
<dbReference type="KEGG" id="aplc:110988775"/>
<dbReference type="GeneID" id="110988775"/>
<organism evidence="3 4">
    <name type="scientific">Acanthaster planci</name>
    <name type="common">Crown-of-thorns starfish</name>
    <dbReference type="NCBI Taxonomy" id="133434"/>
    <lineage>
        <taxon>Eukaryota</taxon>
        <taxon>Metazoa</taxon>
        <taxon>Echinodermata</taxon>
        <taxon>Eleutherozoa</taxon>
        <taxon>Asterozoa</taxon>
        <taxon>Asteroidea</taxon>
        <taxon>Valvatacea</taxon>
        <taxon>Valvatida</taxon>
        <taxon>Acanthasteridae</taxon>
        <taxon>Acanthaster</taxon>
    </lineage>
</organism>
<keyword evidence="2" id="KW-0732">Signal</keyword>